<keyword evidence="6" id="KW-0966">Cell projection</keyword>
<keyword evidence="3" id="KW-0970">Cilium biogenesis/degradation</keyword>
<dbReference type="Proteomes" id="UP001175271">
    <property type="component" value="Unassembled WGS sequence"/>
</dbReference>
<feature type="compositionally biased region" description="Acidic residues" evidence="8">
    <location>
        <begin position="347"/>
        <end position="358"/>
    </location>
</feature>
<evidence type="ECO:0000256" key="8">
    <source>
        <dbReference type="SAM" id="MobiDB-lite"/>
    </source>
</evidence>
<keyword evidence="4 7" id="KW-0175">Coiled coil</keyword>
<evidence type="ECO:0000256" key="4">
    <source>
        <dbReference type="ARBA" id="ARBA00023054"/>
    </source>
</evidence>
<dbReference type="GO" id="GO:0060271">
    <property type="term" value="P:cilium assembly"/>
    <property type="evidence" value="ECO:0007669"/>
    <property type="project" value="TreeGrafter"/>
</dbReference>
<feature type="compositionally biased region" description="Acidic residues" evidence="8">
    <location>
        <begin position="307"/>
        <end position="331"/>
    </location>
</feature>
<evidence type="ECO:0000313" key="9">
    <source>
        <dbReference type="EMBL" id="KAK0405783.1"/>
    </source>
</evidence>
<dbReference type="InterPro" id="IPR019366">
    <property type="entry name" value="Clusterin-associated_protein-1"/>
</dbReference>
<dbReference type="Pfam" id="PF10234">
    <property type="entry name" value="Cluap1"/>
    <property type="match status" value="2"/>
</dbReference>
<feature type="region of interest" description="Disordered" evidence="8">
    <location>
        <begin position="299"/>
        <end position="358"/>
    </location>
</feature>
<comment type="caution">
    <text evidence="9">The sequence shown here is derived from an EMBL/GenBank/DDBJ whole genome shotgun (WGS) entry which is preliminary data.</text>
</comment>
<reference evidence="9" key="1">
    <citation type="submission" date="2023-06" db="EMBL/GenBank/DDBJ databases">
        <title>Genomic analysis of the entomopathogenic nematode Steinernema hermaphroditum.</title>
        <authorList>
            <person name="Schwarz E.M."/>
            <person name="Heppert J.K."/>
            <person name="Baniya A."/>
            <person name="Schwartz H.T."/>
            <person name="Tan C.-H."/>
            <person name="Antoshechkin I."/>
            <person name="Sternberg P.W."/>
            <person name="Goodrich-Blair H."/>
            <person name="Dillman A.R."/>
        </authorList>
    </citation>
    <scope>NUCLEOTIDE SEQUENCE</scope>
    <source>
        <strain evidence="9">PS9179</strain>
        <tissue evidence="9">Whole animal</tissue>
    </source>
</reference>
<protein>
    <recommendedName>
        <fullName evidence="11">Clusterin-associated protein 1</fullName>
    </recommendedName>
</protein>
<feature type="coiled-coil region" evidence="7">
    <location>
        <begin position="181"/>
        <end position="208"/>
    </location>
</feature>
<evidence type="ECO:0008006" key="11">
    <source>
        <dbReference type="Google" id="ProtNLM"/>
    </source>
</evidence>
<dbReference type="AlphaFoldDB" id="A0AA39LQF0"/>
<evidence type="ECO:0000256" key="6">
    <source>
        <dbReference type="ARBA" id="ARBA00023273"/>
    </source>
</evidence>
<keyword evidence="10" id="KW-1185">Reference proteome</keyword>
<evidence type="ECO:0000256" key="3">
    <source>
        <dbReference type="ARBA" id="ARBA00022794"/>
    </source>
</evidence>
<dbReference type="GO" id="GO:0005815">
    <property type="term" value="C:microtubule organizing center"/>
    <property type="evidence" value="ECO:0007669"/>
    <property type="project" value="TreeGrafter"/>
</dbReference>
<dbReference type="PANTHER" id="PTHR21547">
    <property type="entry name" value="CLUSTERIN ASSOCIATED PROTEIN 1"/>
    <property type="match status" value="1"/>
</dbReference>
<evidence type="ECO:0000256" key="1">
    <source>
        <dbReference type="ARBA" id="ARBA00004138"/>
    </source>
</evidence>
<keyword evidence="5" id="KW-0969">Cilium</keyword>
<evidence type="ECO:0000313" key="10">
    <source>
        <dbReference type="Proteomes" id="UP001175271"/>
    </source>
</evidence>
<comment type="subcellular location">
    <subcellularLocation>
        <location evidence="1">Cell projection</location>
        <location evidence="1">Cilium</location>
    </subcellularLocation>
</comment>
<sequence>MSYREVRNVTEMLRALAYPRLVSIENFRTPNFKLVAEILEWVAHRFDPTARLNFNLENQGERADGYAAQELHVVLKILYDATLEKPAEENSSEWTIMKSKINAKRQEISRIRQLASQIPQSGAALFDLLNKEVVAKDKRSRALTNSLNLSDVESNIRSLVTSAVDSFKAVEDKLANINNDEQALDTKIERRKKEYEQLEKRLAKLQSFRPQYMDDYEKYEQTLKGLYELYVIKFRNLTYMEQLAQEVERAEKEKTAELEQTMRQTVEKMRSEVAKSPPIESLQIEDMNKNEVKRPMVFGNMTGAGLSDDDEDDDDEEDELVNFDENLDLEEEFLHDRRGSLQRSENVAEDGDNDEDDF</sequence>
<accession>A0AA39LQF0</accession>
<organism evidence="9 10">
    <name type="scientific">Steinernema hermaphroditum</name>
    <dbReference type="NCBI Taxonomy" id="289476"/>
    <lineage>
        <taxon>Eukaryota</taxon>
        <taxon>Metazoa</taxon>
        <taxon>Ecdysozoa</taxon>
        <taxon>Nematoda</taxon>
        <taxon>Chromadorea</taxon>
        <taxon>Rhabditida</taxon>
        <taxon>Tylenchina</taxon>
        <taxon>Panagrolaimomorpha</taxon>
        <taxon>Strongyloidoidea</taxon>
        <taxon>Steinernematidae</taxon>
        <taxon>Steinernema</taxon>
    </lineage>
</organism>
<dbReference type="PANTHER" id="PTHR21547:SF0">
    <property type="entry name" value="CLUSTERIN-ASSOCIATED PROTEIN 1"/>
    <property type="match status" value="1"/>
</dbReference>
<dbReference type="GO" id="GO:0030992">
    <property type="term" value="C:intraciliary transport particle B"/>
    <property type="evidence" value="ECO:0007669"/>
    <property type="project" value="TreeGrafter"/>
</dbReference>
<evidence type="ECO:0000256" key="2">
    <source>
        <dbReference type="ARBA" id="ARBA00008340"/>
    </source>
</evidence>
<dbReference type="GO" id="GO:0005929">
    <property type="term" value="C:cilium"/>
    <property type="evidence" value="ECO:0007669"/>
    <property type="project" value="UniProtKB-SubCell"/>
</dbReference>
<evidence type="ECO:0000256" key="5">
    <source>
        <dbReference type="ARBA" id="ARBA00023069"/>
    </source>
</evidence>
<comment type="similarity">
    <text evidence="2">Belongs to the CLUAP1 family.</text>
</comment>
<name>A0AA39LQF0_9BILA</name>
<gene>
    <name evidence="9" type="ORF">QR680_018193</name>
</gene>
<evidence type="ECO:0000256" key="7">
    <source>
        <dbReference type="SAM" id="Coils"/>
    </source>
</evidence>
<proteinExistence type="inferred from homology"/>
<dbReference type="EMBL" id="JAUCMV010000004">
    <property type="protein sequence ID" value="KAK0405783.1"/>
    <property type="molecule type" value="Genomic_DNA"/>
</dbReference>